<organism evidence="2 3">
    <name type="scientific">Brevundimonas staleyi</name>
    <dbReference type="NCBI Taxonomy" id="74326"/>
    <lineage>
        <taxon>Bacteria</taxon>
        <taxon>Pseudomonadati</taxon>
        <taxon>Pseudomonadota</taxon>
        <taxon>Alphaproteobacteria</taxon>
        <taxon>Caulobacterales</taxon>
        <taxon>Caulobacteraceae</taxon>
        <taxon>Brevundimonas</taxon>
    </lineage>
</organism>
<proteinExistence type="predicted"/>
<dbReference type="RefSeq" id="WP_374038613.1">
    <property type="nucleotide sequence ID" value="NZ_CP169082.1"/>
</dbReference>
<keyword evidence="3" id="KW-1185">Reference proteome</keyword>
<reference evidence="3" key="1">
    <citation type="journal article" date="2019" name="Int. J. Syst. Evol. Microbiol.">
        <title>The Global Catalogue of Microorganisms (GCM) 10K type strain sequencing project: providing services to taxonomists for standard genome sequencing and annotation.</title>
        <authorList>
            <consortium name="The Broad Institute Genomics Platform"/>
            <consortium name="The Broad Institute Genome Sequencing Center for Infectious Disease"/>
            <person name="Wu L."/>
            <person name="Ma J."/>
        </authorList>
    </citation>
    <scope>NUCLEOTIDE SEQUENCE [LARGE SCALE GENOMIC DNA]</scope>
    <source>
        <strain evidence="3">JCM 12125</strain>
    </source>
</reference>
<comment type="caution">
    <text evidence="2">The sequence shown here is derived from an EMBL/GenBank/DDBJ whole genome shotgun (WGS) entry which is preliminary data.</text>
</comment>
<keyword evidence="1" id="KW-0732">Signal</keyword>
<evidence type="ECO:0000313" key="3">
    <source>
        <dbReference type="Proteomes" id="UP001596152"/>
    </source>
</evidence>
<gene>
    <name evidence="2" type="ORF">ACFPIE_02125</name>
</gene>
<sequence length="296" mass="31251">MTLGLFARIARAVTAAALIAATPMAAHADGTGTYYDRTFVLAAHQKCNLFRAPVAGALSAAALQSRGAALRAGTAETTLQATQSRAQARARQVSCANPELAVVRDRVADAFAGWQRIPRMDFNGDRMTWTADRVRREAATWRLAQTSVTGASPVRFGLSAAAPGAGNVFGSETLSAVVSFVGRPRPYAARMVMRDPALAARPWLTASGRAVLPPENARQQVWSAGTAAAPTTLLVTGKTQGEVWTFPTSGGDRLARLDPREPFLIEFLFRDGSVATATFEAGDFAAARAFVALGTV</sequence>
<evidence type="ECO:0000313" key="2">
    <source>
        <dbReference type="EMBL" id="MFC5342692.1"/>
    </source>
</evidence>
<evidence type="ECO:0000256" key="1">
    <source>
        <dbReference type="SAM" id="SignalP"/>
    </source>
</evidence>
<feature type="signal peptide" evidence="1">
    <location>
        <begin position="1"/>
        <end position="28"/>
    </location>
</feature>
<dbReference type="EMBL" id="JBHSLF010000002">
    <property type="protein sequence ID" value="MFC5342692.1"/>
    <property type="molecule type" value="Genomic_DNA"/>
</dbReference>
<protein>
    <submittedName>
        <fullName evidence="2">Uncharacterized protein</fullName>
    </submittedName>
</protein>
<dbReference type="Proteomes" id="UP001596152">
    <property type="component" value="Unassembled WGS sequence"/>
</dbReference>
<accession>A0ABW0FPR7</accession>
<name>A0ABW0FPR7_9CAUL</name>
<feature type="chain" id="PRO_5047382216" evidence="1">
    <location>
        <begin position="29"/>
        <end position="296"/>
    </location>
</feature>